<dbReference type="InterPro" id="IPR011078">
    <property type="entry name" value="PyrdxlP_homeostasis"/>
</dbReference>
<feature type="modified residue" description="N6-(pyridoxal phosphate)lysine" evidence="2 3">
    <location>
        <position position="35"/>
    </location>
</feature>
<dbReference type="HAMAP" id="MF_02087">
    <property type="entry name" value="PLP_homeostasis"/>
    <property type="match status" value="1"/>
</dbReference>
<evidence type="ECO:0000256" key="4">
    <source>
        <dbReference type="RuleBase" id="RU004514"/>
    </source>
</evidence>
<gene>
    <name evidence="6" type="ORF">CMN54_04465</name>
</gene>
<dbReference type="NCBIfam" id="TIGR00044">
    <property type="entry name" value="YggS family pyridoxal phosphate-dependent enzyme"/>
    <property type="match status" value="1"/>
</dbReference>
<comment type="function">
    <text evidence="2">Pyridoxal 5'-phosphate (PLP)-binding protein, which is involved in PLP homeostasis.</text>
</comment>
<dbReference type="SUPFAM" id="SSF51419">
    <property type="entry name" value="PLP-binding barrel"/>
    <property type="match status" value="1"/>
</dbReference>
<evidence type="ECO:0000313" key="7">
    <source>
        <dbReference type="Proteomes" id="UP000226525"/>
    </source>
</evidence>
<accession>A0A2D6YHP1</accession>
<dbReference type="GO" id="GO:0030170">
    <property type="term" value="F:pyridoxal phosphate binding"/>
    <property type="evidence" value="ECO:0007669"/>
    <property type="project" value="UniProtKB-UniRule"/>
</dbReference>
<evidence type="ECO:0000259" key="5">
    <source>
        <dbReference type="Pfam" id="PF01168"/>
    </source>
</evidence>
<dbReference type="InterPro" id="IPR001608">
    <property type="entry name" value="Ala_racemase_N"/>
</dbReference>
<dbReference type="PANTHER" id="PTHR10146:SF14">
    <property type="entry name" value="PYRIDOXAL PHOSPHATE HOMEOSTASIS PROTEIN"/>
    <property type="match status" value="1"/>
</dbReference>
<dbReference type="InterPro" id="IPR029066">
    <property type="entry name" value="PLP-binding_barrel"/>
</dbReference>
<reference evidence="7" key="1">
    <citation type="submission" date="2017-09" db="EMBL/GenBank/DDBJ databases">
        <title>The Reconstruction of 2,631 Draft Metagenome-Assembled Genomes from the Global Oceans.</title>
        <authorList>
            <person name="Tully B.J."/>
            <person name="Graham E.D."/>
            <person name="Heidelberg J.F."/>
        </authorList>
    </citation>
    <scope>NUCLEOTIDE SEQUENCE [LARGE SCALE GENOMIC DNA]</scope>
</reference>
<dbReference type="FunFam" id="3.20.20.10:FF:000018">
    <property type="entry name" value="Pyridoxal phosphate homeostasis protein"/>
    <property type="match status" value="1"/>
</dbReference>
<name>A0A2D6YHP1_9DELT</name>
<sequence length="235" mass="26661">MSLKERLTELSAELAELAIQAGRSPEEIKLIAVSKTHPSELIAEAFQAGQLRFGENRVQEASEKIERLQNPGIEWHLIGHLQKNKARFCPGRFDWIHSVDSQELLELLEKQCALQGQPMQILLQANLSQENSKSGISDYDNLCRLLEKTQNCQWLYCRGLMTMAAATDDANTIRRTFSQLRTWLEKLRDEFTLTAFTELSMGMSSDYQIAIAEGATMVRLGTTLFGERTRPLTIQ</sequence>
<dbReference type="EMBL" id="NZEX01000047">
    <property type="protein sequence ID" value="MAH62699.1"/>
    <property type="molecule type" value="Genomic_DNA"/>
</dbReference>
<protein>
    <recommendedName>
        <fullName evidence="2">Pyridoxal phosphate homeostasis protein</fullName>
        <shortName evidence="2">PLP homeostasis protein</shortName>
    </recommendedName>
</protein>
<dbReference type="PIRSF" id="PIRSF004848">
    <property type="entry name" value="YBL036c_PLPDEIII"/>
    <property type="match status" value="1"/>
</dbReference>
<evidence type="ECO:0000256" key="1">
    <source>
        <dbReference type="ARBA" id="ARBA00022898"/>
    </source>
</evidence>
<evidence type="ECO:0000256" key="3">
    <source>
        <dbReference type="PIRSR" id="PIRSR004848-1"/>
    </source>
</evidence>
<dbReference type="Gene3D" id="3.20.20.10">
    <property type="entry name" value="Alanine racemase"/>
    <property type="match status" value="1"/>
</dbReference>
<dbReference type="PANTHER" id="PTHR10146">
    <property type="entry name" value="PROLINE SYNTHETASE CO-TRANSCRIBED BACTERIAL HOMOLOG PROTEIN"/>
    <property type="match status" value="1"/>
</dbReference>
<dbReference type="Proteomes" id="UP000226525">
    <property type="component" value="Unassembled WGS sequence"/>
</dbReference>
<evidence type="ECO:0000313" key="6">
    <source>
        <dbReference type="EMBL" id="MAH62699.1"/>
    </source>
</evidence>
<feature type="domain" description="Alanine racemase N-terminal" evidence="5">
    <location>
        <begin position="26"/>
        <end position="228"/>
    </location>
</feature>
<comment type="cofactor">
    <cofactor evidence="3">
        <name>pyridoxal 5'-phosphate</name>
        <dbReference type="ChEBI" id="CHEBI:597326"/>
    </cofactor>
</comment>
<comment type="caution">
    <text evidence="6">The sequence shown here is derived from an EMBL/GenBank/DDBJ whole genome shotgun (WGS) entry which is preliminary data.</text>
</comment>
<organism evidence="6 7">
    <name type="scientific">SAR324 cluster bacterium</name>
    <dbReference type="NCBI Taxonomy" id="2024889"/>
    <lineage>
        <taxon>Bacteria</taxon>
        <taxon>Deltaproteobacteria</taxon>
        <taxon>SAR324 cluster</taxon>
    </lineage>
</organism>
<evidence type="ECO:0000256" key="2">
    <source>
        <dbReference type="HAMAP-Rule" id="MF_02087"/>
    </source>
</evidence>
<dbReference type="Pfam" id="PF01168">
    <property type="entry name" value="Ala_racemase_N"/>
    <property type="match status" value="1"/>
</dbReference>
<keyword evidence="1 2" id="KW-0663">Pyridoxal phosphate</keyword>
<proteinExistence type="inferred from homology"/>
<dbReference type="AlphaFoldDB" id="A0A2D6YHP1"/>
<comment type="similarity">
    <text evidence="2 4">Belongs to the pyridoxal phosphate-binding protein YggS/PROSC family.</text>
</comment>
<dbReference type="CDD" id="cd00635">
    <property type="entry name" value="PLPDE_III_YBL036c_like"/>
    <property type="match status" value="1"/>
</dbReference>